<dbReference type="InterPro" id="IPR011990">
    <property type="entry name" value="TPR-like_helical_dom_sf"/>
</dbReference>
<feature type="region of interest" description="Disordered" evidence="1">
    <location>
        <begin position="65"/>
        <end position="87"/>
    </location>
</feature>
<dbReference type="Proteomes" id="UP001559623">
    <property type="component" value="Unassembled WGS sequence"/>
</dbReference>
<accession>A0ABV3X528</accession>
<dbReference type="RefSeq" id="WP_368846867.1">
    <property type="nucleotide sequence ID" value="NZ_CP194411.1"/>
</dbReference>
<dbReference type="InterPro" id="IPR019734">
    <property type="entry name" value="TPR_rpt"/>
</dbReference>
<dbReference type="SUPFAM" id="SSF52540">
    <property type="entry name" value="P-loop containing nucleoside triphosphate hydrolases"/>
    <property type="match status" value="1"/>
</dbReference>
<feature type="domain" description="AAA+ ATPase" evidence="2">
    <location>
        <begin position="1223"/>
        <end position="1404"/>
    </location>
</feature>
<evidence type="ECO:0000256" key="1">
    <source>
        <dbReference type="SAM" id="MobiDB-lite"/>
    </source>
</evidence>
<proteinExistence type="predicted"/>
<dbReference type="SUPFAM" id="SSF48452">
    <property type="entry name" value="TPR-like"/>
    <property type="match status" value="2"/>
</dbReference>
<reference evidence="3 4" key="1">
    <citation type="submission" date="2023-04" db="EMBL/GenBank/DDBJ databases">
        <title>Genome Sequence of Selenomonas sputigena ATCC 33150.</title>
        <authorList>
            <person name="Miller D.P."/>
            <person name="Anvari S."/>
            <person name="Polson S.W."/>
            <person name="Macdonald M."/>
            <person name="Mcdowell J.V."/>
        </authorList>
    </citation>
    <scope>NUCLEOTIDE SEQUENCE [LARGE SCALE GENOMIC DNA]</scope>
    <source>
        <strain evidence="3 4">ATCC 33150</strain>
    </source>
</reference>
<dbReference type="EMBL" id="JARVLH010000003">
    <property type="protein sequence ID" value="MEX5285139.1"/>
    <property type="molecule type" value="Genomic_DNA"/>
</dbReference>
<organism evidence="3 4">
    <name type="scientific">Selenomonas sputigena</name>
    <dbReference type="NCBI Taxonomy" id="69823"/>
    <lineage>
        <taxon>Bacteria</taxon>
        <taxon>Bacillati</taxon>
        <taxon>Bacillota</taxon>
        <taxon>Negativicutes</taxon>
        <taxon>Selenomonadales</taxon>
        <taxon>Selenomonadaceae</taxon>
        <taxon>Selenomonas</taxon>
    </lineage>
</organism>
<dbReference type="InterPro" id="IPR027417">
    <property type="entry name" value="P-loop_NTPase"/>
</dbReference>
<comment type="caution">
    <text evidence="3">The sequence shown here is derived from an EMBL/GenBank/DDBJ whole genome shotgun (WGS) entry which is preliminary data.</text>
</comment>
<dbReference type="Gene3D" id="1.25.40.10">
    <property type="entry name" value="Tetratricopeptide repeat domain"/>
    <property type="match status" value="2"/>
</dbReference>
<protein>
    <submittedName>
        <fullName evidence="3">ATP-binding protein</fullName>
    </submittedName>
</protein>
<dbReference type="SMART" id="SM00382">
    <property type="entry name" value="AAA"/>
    <property type="match status" value="1"/>
</dbReference>
<sequence length="1589" mass="182059">MSVKTNFLAEAKIGKTVEIMIGTKEIRGTVVAVDLDSVQVQRENGQNATVALDMISFYEFGNPEESAGMEQAQSPEGAEKPPTGEAEAAKDRVAVSAAAGEKARPQLVSANDSLLEKLAARGVKYFSKMSVPSVRGYREFAMEREGHVGASELLAVADSLDYAMLKLHETSPADYKIQENITKLKRLMRLSARKENAKAAANMLAALYGQCKCEKLALDVYSKENGDNVSAFAVAESIRQEEAMLLFACRHFMNDSRLRPYIVYYLLRSMIANADYSLLTKLNVREATGGNVHGWLALLKGVLLSCGLAYPEETDGTASPEALQQLLRLFYAQNIKTNTGMLGYLPAVHKQEKPTVECPTYMKAREAREEKRFQAAEDLFIEAIRRKERPGGAAADLVSLMMQRHLWDRAAKYLEQYGALYMREEAYENMKKQIAVVLPRYPKSVSRNETKGEIDYFLLAQKTDIEDKDPQRAITFYKEAIKQRQRLASSVPNLASLYARLQMYAEALALLDEHGERAMERKAYLNLRISILFKAKKPAYKQDILDTYAALLGMTASGEKKAELYFSEAYLFSQIGEYRETIRFFTQCLQRIEGGFYQDEERRQRQKLNALMGICKAWFKLGDVEQSKEYANQILRLQPQNELAQSVIKGEFKENEDLSNVDLVEEAIGIAKISGYILQKIEGLSLENELKKQKVIKEGVFVGKEAEGRRIIEAIILIQVEASVNEGIRSNNYFVVAKLMRQILDSGEEIKEATFFNEEEYQAYVAIGTYFYGNYRLLRNDLADNFDTARYCFFEAYSMAQDIKNAYRCWALSTICYIQTYFYPKTKIRKKSGSLYYMYYNLEDRKEFDKAFQMSIEEAFQADIRTSIEEFTAGMLELTTYNSRAKNFILEKIQNHAQFGRVLDVVSGIVAETIPDTIHAEAFAQLWNKAAKVYYEMRRTFSHMLENMMDDVFSIGQLQEWYEKFNDNRYLSYLGYTDSAYIADLRKIFAALLRYNEISDFDYKAEMLGKADEARRHLEEKIREYPTALGYEALLPRLAQLQGKIITESEQLYGNAEPDISVGLSGDCSVDEENLLVSVPIAFTNKNNVQTADNVSVRIWSDNADIVQDEQLSKWLLPGNGKAEEKIFEFKVTPEVIRNKTFSVQVAIQYQYKKNMTEFQDGALETVLSIPLYSEAVFQPIENAFEPYRNGSEVKDPAMFYGREKDIEDIIRQISDASGAVLQGRCLALYGQTRTGKSSLLYHLEKRLRELDPQRNIIINIGSIGEEDLTGDDITEFLYTILDGLRHEVGSRHPRLKEMLEAAGVEIDPDRLLESQERAQLYFNNAFKGIRRVLETAQEKYNIIVMIDEFTYIYDWIRRGTMTDRIMKFWKAFIQNNGIFAVIIGQDHMMRFIEEKQFTNDFGSTDLWKVTYLTEEYAKKLMDEPIQLLDENGEAMSRYKPEALDRLYELTAGSAFLIMNLCAGLVDYLNQTHTVFVTRAHVEDYLKKNLSAFEEARFFEPQYDDKSRVDSDAANRENKRILHRIAQLSGKKEWTPLKSVIEREGDFELLEALEQRDVVIIQGRERCKIKVALYKEWIIEKYGLEVAHG</sequence>
<keyword evidence="3" id="KW-0067">ATP-binding</keyword>
<keyword evidence="3" id="KW-0547">Nucleotide-binding</keyword>
<dbReference type="SMART" id="SM00028">
    <property type="entry name" value="TPR"/>
    <property type="match status" value="2"/>
</dbReference>
<dbReference type="InterPro" id="IPR003593">
    <property type="entry name" value="AAA+_ATPase"/>
</dbReference>
<keyword evidence="4" id="KW-1185">Reference proteome</keyword>
<dbReference type="Gene3D" id="3.40.50.300">
    <property type="entry name" value="P-loop containing nucleotide triphosphate hydrolases"/>
    <property type="match status" value="1"/>
</dbReference>
<evidence type="ECO:0000259" key="2">
    <source>
        <dbReference type="SMART" id="SM00382"/>
    </source>
</evidence>
<dbReference type="GO" id="GO:0005524">
    <property type="term" value="F:ATP binding"/>
    <property type="evidence" value="ECO:0007669"/>
    <property type="project" value="UniProtKB-KW"/>
</dbReference>
<name>A0ABV3X528_9FIRM</name>
<evidence type="ECO:0000313" key="4">
    <source>
        <dbReference type="Proteomes" id="UP001559623"/>
    </source>
</evidence>
<evidence type="ECO:0000313" key="3">
    <source>
        <dbReference type="EMBL" id="MEX5285139.1"/>
    </source>
</evidence>
<gene>
    <name evidence="3" type="ORF">QCO44_05735</name>
</gene>